<dbReference type="GO" id="GO:0006935">
    <property type="term" value="P:chemotaxis"/>
    <property type="evidence" value="ECO:0007669"/>
    <property type="project" value="InterPro"/>
</dbReference>
<evidence type="ECO:0000259" key="14">
    <source>
        <dbReference type="PROSITE" id="PS50894"/>
    </source>
</evidence>
<dbReference type="STRING" id="395961.Cyan7425_1065"/>
<sequence length="1065" mass="117012">MATDKEQQIQLQFLEEAQEYLQRIETVLLGISQWGSDRSNLDAALRSAHSIKGGAGMMGFGDLSRLAHRLEDFFKVLRSGKGGGDGDLEQRLLKAVDCLRQVVQYHRQLQHPPQTWLATQVEPLFAALHAELGDPQPLDEASLLTDASATEMQALLFESEVEGCLAKLEAQLQSGPVEALWTAFHAAALELAGLGEMLELPAFSSLCTSISQVLERQPEAITQLAPEILQHWRRSQALVLTGQVDVLPNVFRLDFLLSGSDLPLPSLPEALPKPLTITAVEALPEILPEEFNISESPEVLPNTLPEELTGTWFTEALPQDLTPAGSPEVLPEELSAALPDLLSEELTAAWAEEGLDFLPLLDSPLPEPVVLPLPEPAITAGRPEVGEPQSLLKPTSDTIVRAVPSETLSQEAKPNAAVQEQTIRVAVKHLDSLNDLFGELTIERNGLNLELGRLRQLITQLSQKVRVLEQANFRLRMTSDRVPTQAVSHLSIPVTSLPALTGTDSHGLIEDSLPGFDLLEFDRYSDLHLLSQEVMETIVQIQEISGDIEINLEETESTARQLTRTGKQMQRSITEIRMRPFADLVESFPRLLRELALTYQKPVQLEIQGKGTLLDRTVLEALRDPLLHLLRNAFDHGIEPVQERRQTGKPETGTITLTALHLGNQTLISIQDDGRGIDLGKVRQRAIEMGVDEVTLASATDRQLLDLIFEPGFSTATTVTDLSGRGVGLDIVRTNLKNVRGDIQLETRPGRGTTFTITVPFTLSVVRVLLVESQGTLLAFPTDTIAEMLLMQSEQVLNLGNNRVLNWDGYMVPLISLPQWLHYTQPPAAVVAETLPVINEPAILLVNQGNDLVGILVDRYWGEQEVTLRPLEGTVPLPPGFMGCTVLGDGRIVPLMDALGLLRWIADQEGRATTDMRSEGITPELTPPLSSPHWPGGTAKPTLMVVDDSINVRRFLALMLEKAGYHIEQAKDGLEALEKLQAGLAVKAVICDIEMPRLDGYGFLAHIKSVNGCEQVPVLMLTSRSGDKHRQLALRLGAAAYFSKPFREAELLSTLEQLIPTPQEV</sequence>
<dbReference type="GO" id="GO:0005737">
    <property type="term" value="C:cytoplasm"/>
    <property type="evidence" value="ECO:0007669"/>
    <property type="project" value="InterPro"/>
</dbReference>
<dbReference type="InterPro" id="IPR036890">
    <property type="entry name" value="HATPase_C_sf"/>
</dbReference>
<dbReference type="SUPFAM" id="SSF50341">
    <property type="entry name" value="CheW-like"/>
    <property type="match status" value="1"/>
</dbReference>
<dbReference type="PANTHER" id="PTHR43395">
    <property type="entry name" value="SENSOR HISTIDINE KINASE CHEA"/>
    <property type="match status" value="1"/>
</dbReference>
<dbReference type="InterPro" id="IPR002545">
    <property type="entry name" value="CheW-lke_dom"/>
</dbReference>
<dbReference type="CDD" id="cd00156">
    <property type="entry name" value="REC"/>
    <property type="match status" value="1"/>
</dbReference>
<dbReference type="Pfam" id="PF00072">
    <property type="entry name" value="Response_reg"/>
    <property type="match status" value="1"/>
</dbReference>
<dbReference type="PRINTS" id="PR00344">
    <property type="entry name" value="BCTRLSENSOR"/>
</dbReference>
<dbReference type="Gene3D" id="2.30.30.40">
    <property type="entry name" value="SH3 Domains"/>
    <property type="match status" value="1"/>
</dbReference>
<dbReference type="InterPro" id="IPR001789">
    <property type="entry name" value="Sig_transdc_resp-reg_receiver"/>
</dbReference>
<keyword evidence="6" id="KW-0902">Two-component regulatory system</keyword>
<dbReference type="InterPro" id="IPR004105">
    <property type="entry name" value="CheA-like_dim"/>
</dbReference>
<dbReference type="eggNOG" id="COG0643">
    <property type="taxonomic scope" value="Bacteria"/>
</dbReference>
<keyword evidence="5 15" id="KW-0418">Kinase</keyword>
<dbReference type="InterPro" id="IPR011006">
    <property type="entry name" value="CheY-like_superfamily"/>
</dbReference>
<dbReference type="OrthoDB" id="291966at2"/>
<dbReference type="CDD" id="cd16916">
    <property type="entry name" value="HATPase_CheA-like"/>
    <property type="match status" value="1"/>
</dbReference>
<keyword evidence="4" id="KW-0808">Transferase</keyword>
<reference evidence="15" key="1">
    <citation type="submission" date="2009-01" db="EMBL/GenBank/DDBJ databases">
        <title>Complete sequence of chromosome Cyanothece sp. PCC 7425.</title>
        <authorList>
            <consortium name="US DOE Joint Genome Institute"/>
            <person name="Lucas S."/>
            <person name="Copeland A."/>
            <person name="Lapidus A."/>
            <person name="Glavina del Rio T."/>
            <person name="Dalin E."/>
            <person name="Tice H."/>
            <person name="Bruce D."/>
            <person name="Goodwin L."/>
            <person name="Pitluck S."/>
            <person name="Sims D."/>
            <person name="Meineke L."/>
            <person name="Brettin T."/>
            <person name="Detter J.C."/>
            <person name="Han C."/>
            <person name="Larimer F."/>
            <person name="Land M."/>
            <person name="Hauser L."/>
            <person name="Kyrpides N."/>
            <person name="Ovchinnikova G."/>
            <person name="Liberton M."/>
            <person name="Stoeckel J."/>
            <person name="Banerjee A."/>
            <person name="Singh A."/>
            <person name="Page L."/>
            <person name="Sato H."/>
            <person name="Zhao L."/>
            <person name="Sherman L."/>
            <person name="Pakrasi H."/>
            <person name="Richardson P."/>
        </authorList>
    </citation>
    <scope>NUCLEOTIDE SEQUENCE</scope>
    <source>
        <strain evidence="15">PCC 7425</strain>
    </source>
</reference>
<dbReference type="InterPro" id="IPR008207">
    <property type="entry name" value="Sig_transdc_His_kin_Hpt_dom"/>
</dbReference>
<dbReference type="PROSITE" id="PS50110">
    <property type="entry name" value="RESPONSE_REGULATORY"/>
    <property type="match status" value="1"/>
</dbReference>
<evidence type="ECO:0000256" key="3">
    <source>
        <dbReference type="ARBA" id="ARBA00022553"/>
    </source>
</evidence>
<evidence type="ECO:0000256" key="9">
    <source>
        <dbReference type="SAM" id="Coils"/>
    </source>
</evidence>
<dbReference type="Pfam" id="PF01584">
    <property type="entry name" value="CheW"/>
    <property type="match status" value="1"/>
</dbReference>
<dbReference type="CDD" id="cd00088">
    <property type="entry name" value="HPT"/>
    <property type="match status" value="1"/>
</dbReference>
<feature type="domain" description="HPt" evidence="14">
    <location>
        <begin position="2"/>
        <end position="106"/>
    </location>
</feature>
<evidence type="ECO:0000256" key="5">
    <source>
        <dbReference type="ARBA" id="ARBA00022777"/>
    </source>
</evidence>
<dbReference type="InterPro" id="IPR036641">
    <property type="entry name" value="HPT_dom_sf"/>
</dbReference>
<dbReference type="SUPFAM" id="SSF52172">
    <property type="entry name" value="CheY-like"/>
    <property type="match status" value="1"/>
</dbReference>
<evidence type="ECO:0000313" key="15">
    <source>
        <dbReference type="EMBL" id="ACL43451.1"/>
    </source>
</evidence>
<dbReference type="SMART" id="SM00448">
    <property type="entry name" value="REC"/>
    <property type="match status" value="1"/>
</dbReference>
<dbReference type="SMART" id="SM00073">
    <property type="entry name" value="HPT"/>
    <property type="match status" value="1"/>
</dbReference>
<evidence type="ECO:0000259" key="12">
    <source>
        <dbReference type="PROSITE" id="PS50110"/>
    </source>
</evidence>
<dbReference type="InterPro" id="IPR003594">
    <property type="entry name" value="HATPase_dom"/>
</dbReference>
<name>B8HY12_CYAP4</name>
<dbReference type="Pfam" id="PF01627">
    <property type="entry name" value="Hpt"/>
    <property type="match status" value="1"/>
</dbReference>
<dbReference type="InterPro" id="IPR005467">
    <property type="entry name" value="His_kinase_dom"/>
</dbReference>
<evidence type="ECO:0000256" key="10">
    <source>
        <dbReference type="SAM" id="MobiDB-lite"/>
    </source>
</evidence>
<feature type="modified residue" description="Phosphohistidine" evidence="7">
    <location>
        <position position="49"/>
    </location>
</feature>
<dbReference type="HOGENOM" id="CLU_000650_2_1_3"/>
<dbReference type="InterPro" id="IPR036061">
    <property type="entry name" value="CheW-like_dom_sf"/>
</dbReference>
<evidence type="ECO:0000256" key="6">
    <source>
        <dbReference type="ARBA" id="ARBA00023012"/>
    </source>
</evidence>
<dbReference type="Gene3D" id="1.20.120.160">
    <property type="entry name" value="HPT domain"/>
    <property type="match status" value="1"/>
</dbReference>
<keyword evidence="3 8" id="KW-0597">Phosphoprotein</keyword>
<dbReference type="SUPFAM" id="SSF47226">
    <property type="entry name" value="Histidine-containing phosphotransfer domain, HPT domain"/>
    <property type="match status" value="1"/>
</dbReference>
<evidence type="ECO:0000259" key="13">
    <source>
        <dbReference type="PROSITE" id="PS50851"/>
    </source>
</evidence>
<gene>
    <name evidence="15" type="ordered locus">Cyan7425_1065</name>
</gene>
<evidence type="ECO:0000256" key="1">
    <source>
        <dbReference type="ARBA" id="ARBA00000085"/>
    </source>
</evidence>
<dbReference type="KEGG" id="cyn:Cyan7425_1065"/>
<dbReference type="FunFam" id="3.30.565.10:FF:000016">
    <property type="entry name" value="Chemotaxis protein CheA, putative"/>
    <property type="match status" value="1"/>
</dbReference>
<feature type="coiled-coil region" evidence="9">
    <location>
        <begin position="444"/>
        <end position="471"/>
    </location>
</feature>
<feature type="domain" description="Response regulatory" evidence="12">
    <location>
        <begin position="942"/>
        <end position="1059"/>
    </location>
</feature>
<dbReference type="eggNOG" id="COG2198">
    <property type="taxonomic scope" value="Bacteria"/>
</dbReference>
<organism evidence="15">
    <name type="scientific">Cyanothece sp. (strain PCC 7425 / ATCC 29141)</name>
    <dbReference type="NCBI Taxonomy" id="395961"/>
    <lineage>
        <taxon>Bacteria</taxon>
        <taxon>Bacillati</taxon>
        <taxon>Cyanobacteriota</taxon>
        <taxon>Cyanophyceae</taxon>
        <taxon>Gomontiellales</taxon>
        <taxon>Cyanothecaceae</taxon>
        <taxon>Cyanothece</taxon>
    </lineage>
</organism>
<dbReference type="AlphaFoldDB" id="B8HY12"/>
<feature type="region of interest" description="Disordered" evidence="10">
    <location>
        <begin position="915"/>
        <end position="934"/>
    </location>
</feature>
<dbReference type="InterPro" id="IPR051315">
    <property type="entry name" value="Bact_Chemotaxis_CheA"/>
</dbReference>
<dbReference type="PROSITE" id="PS50109">
    <property type="entry name" value="HIS_KIN"/>
    <property type="match status" value="1"/>
</dbReference>
<dbReference type="PROSITE" id="PS50894">
    <property type="entry name" value="HPT"/>
    <property type="match status" value="1"/>
</dbReference>
<dbReference type="Gene3D" id="3.40.50.2300">
    <property type="match status" value="1"/>
</dbReference>
<dbReference type="PANTHER" id="PTHR43395:SF1">
    <property type="entry name" value="CHEMOTAXIS PROTEIN CHEA"/>
    <property type="match status" value="1"/>
</dbReference>
<evidence type="ECO:0000256" key="4">
    <source>
        <dbReference type="ARBA" id="ARBA00022679"/>
    </source>
</evidence>
<comment type="catalytic activity">
    <reaction evidence="1">
        <text>ATP + protein L-histidine = ADP + protein N-phospho-L-histidine.</text>
        <dbReference type="EC" id="2.7.13.3"/>
    </reaction>
</comment>
<feature type="domain" description="CheW-like" evidence="13">
    <location>
        <begin position="765"/>
        <end position="907"/>
    </location>
</feature>
<dbReference type="SMART" id="SM00387">
    <property type="entry name" value="HATPase_c"/>
    <property type="match status" value="1"/>
</dbReference>
<feature type="modified residue" description="4-aspartylphosphate" evidence="8">
    <location>
        <position position="992"/>
    </location>
</feature>
<dbReference type="GO" id="GO:0000155">
    <property type="term" value="F:phosphorelay sensor kinase activity"/>
    <property type="evidence" value="ECO:0007669"/>
    <property type="project" value="InterPro"/>
</dbReference>
<keyword evidence="9" id="KW-0175">Coiled coil</keyword>
<dbReference type="EC" id="2.7.13.3" evidence="2"/>
<evidence type="ECO:0000256" key="7">
    <source>
        <dbReference type="PROSITE-ProRule" id="PRU00110"/>
    </source>
</evidence>
<dbReference type="PROSITE" id="PS50851">
    <property type="entry name" value="CHEW"/>
    <property type="match status" value="1"/>
</dbReference>
<accession>B8HY12</accession>
<dbReference type="SMART" id="SM00260">
    <property type="entry name" value="CheW"/>
    <property type="match status" value="1"/>
</dbReference>
<dbReference type="EMBL" id="CP001344">
    <property type="protein sequence ID" value="ACL43451.1"/>
    <property type="molecule type" value="Genomic_DNA"/>
</dbReference>
<evidence type="ECO:0000256" key="8">
    <source>
        <dbReference type="PROSITE-ProRule" id="PRU00169"/>
    </source>
</evidence>
<evidence type="ECO:0000259" key="11">
    <source>
        <dbReference type="PROSITE" id="PS50109"/>
    </source>
</evidence>
<dbReference type="Pfam" id="PF02518">
    <property type="entry name" value="HATPase_c"/>
    <property type="match status" value="1"/>
</dbReference>
<dbReference type="InterPro" id="IPR004358">
    <property type="entry name" value="Sig_transdc_His_kin-like_C"/>
</dbReference>
<protein>
    <recommendedName>
        <fullName evidence="2">histidine kinase</fullName>
        <ecNumber evidence="2">2.7.13.3</ecNumber>
    </recommendedName>
</protein>
<dbReference type="SMART" id="SM01231">
    <property type="entry name" value="H-kinase_dim"/>
    <property type="match status" value="1"/>
</dbReference>
<dbReference type="Gene3D" id="3.30.565.10">
    <property type="entry name" value="Histidine kinase-like ATPase, C-terminal domain"/>
    <property type="match status" value="1"/>
</dbReference>
<dbReference type="SUPFAM" id="SSF55874">
    <property type="entry name" value="ATPase domain of HSP90 chaperone/DNA topoisomerase II/histidine kinase"/>
    <property type="match status" value="1"/>
</dbReference>
<evidence type="ECO:0000256" key="2">
    <source>
        <dbReference type="ARBA" id="ARBA00012438"/>
    </source>
</evidence>
<feature type="domain" description="Histidine kinase" evidence="11">
    <location>
        <begin position="529"/>
        <end position="763"/>
    </location>
</feature>
<proteinExistence type="predicted"/>
<dbReference type="Pfam" id="PF02895">
    <property type="entry name" value="H-kinase_dim"/>
    <property type="match status" value="1"/>
</dbReference>